<reference evidence="3 4" key="1">
    <citation type="journal article" date="2016" name="Nat. Commun.">
        <title>Thousands of microbial genomes shed light on interconnected biogeochemical processes in an aquifer system.</title>
        <authorList>
            <person name="Anantharaman K."/>
            <person name="Brown C.T."/>
            <person name="Hug L.A."/>
            <person name="Sharon I."/>
            <person name="Castelle C.J."/>
            <person name="Probst A.J."/>
            <person name="Thomas B.C."/>
            <person name="Singh A."/>
            <person name="Wilkins M.J."/>
            <person name="Karaoz U."/>
            <person name="Brodie E.L."/>
            <person name="Williams K.H."/>
            <person name="Hubbard S.S."/>
            <person name="Banfield J.F."/>
        </authorList>
    </citation>
    <scope>NUCLEOTIDE SEQUENCE [LARGE SCALE GENOMIC DNA]</scope>
</reference>
<feature type="coiled-coil region" evidence="1">
    <location>
        <begin position="64"/>
        <end position="118"/>
    </location>
</feature>
<proteinExistence type="predicted"/>
<evidence type="ECO:0008006" key="5">
    <source>
        <dbReference type="Google" id="ProtNLM"/>
    </source>
</evidence>
<sequence length="152" mass="17222">MTNTTNTDVMVSADSPPSEETDATVLTSLESLIKEHIKTIDTNRKELKKVREMLASTLTNDETYKLHEEEAKKAAKVKAATKQELLKLAENRLLADKAQELTSQIKESDEALSEYLREYQRISGSNEFETDDGEVREIVYVAKLVKKSSWAR</sequence>
<name>A0A1F6AVM2_9BACT</name>
<organism evidence="3 4">
    <name type="scientific">Candidatus Gottesmanbacteria bacterium RIFCSPLOWO2_01_FULL_49_10</name>
    <dbReference type="NCBI Taxonomy" id="1798396"/>
    <lineage>
        <taxon>Bacteria</taxon>
        <taxon>Candidatus Gottesmaniibacteriota</taxon>
    </lineage>
</organism>
<dbReference type="EMBL" id="MFJZ01000072">
    <property type="protein sequence ID" value="OGG28754.1"/>
    <property type="molecule type" value="Genomic_DNA"/>
</dbReference>
<comment type="caution">
    <text evidence="3">The sequence shown here is derived from an EMBL/GenBank/DDBJ whole genome shotgun (WGS) entry which is preliminary data.</text>
</comment>
<evidence type="ECO:0000313" key="4">
    <source>
        <dbReference type="Proteomes" id="UP000176409"/>
    </source>
</evidence>
<gene>
    <name evidence="3" type="ORF">A2973_03440</name>
</gene>
<keyword evidence="1" id="KW-0175">Coiled coil</keyword>
<accession>A0A1F6AVM2</accession>
<dbReference type="AlphaFoldDB" id="A0A1F6AVM2"/>
<evidence type="ECO:0000256" key="2">
    <source>
        <dbReference type="SAM" id="MobiDB-lite"/>
    </source>
</evidence>
<evidence type="ECO:0000256" key="1">
    <source>
        <dbReference type="SAM" id="Coils"/>
    </source>
</evidence>
<feature type="region of interest" description="Disordered" evidence="2">
    <location>
        <begin position="1"/>
        <end position="21"/>
    </location>
</feature>
<protein>
    <recommendedName>
        <fullName evidence="5">Nucleotide exchange factor GrpE</fullName>
    </recommendedName>
</protein>
<dbReference type="Proteomes" id="UP000176409">
    <property type="component" value="Unassembled WGS sequence"/>
</dbReference>
<evidence type="ECO:0000313" key="3">
    <source>
        <dbReference type="EMBL" id="OGG28754.1"/>
    </source>
</evidence>